<evidence type="ECO:0000256" key="5">
    <source>
        <dbReference type="ARBA" id="ARBA00022519"/>
    </source>
</evidence>
<dbReference type="Gene3D" id="3.30.700.10">
    <property type="entry name" value="Glycoprotein, Type 4 Pilin"/>
    <property type="match status" value="1"/>
</dbReference>
<protein>
    <recommendedName>
        <fullName evidence="2">Type II secretion system protein H</fullName>
    </recommendedName>
    <alternativeName>
        <fullName evidence="10">General secretion pathway protein H</fullName>
    </alternativeName>
</protein>
<sequence>MLKRLGQRGVGLIELMVALVIAGILMAVAAPSFSNWIAGTRIRSTAEALIAGLQYAKSEATGRNTQVRFQLTTSLDASCELSTSGRNWVVDVVDTDPDTDSVAHQCNATPDGSTAPSILQVRSENESGNVQVSADSDQVIFNGFGRQSPIAPATTTSAITFDIVPASGVCAANGGPITCLRIIVAPAGQIRMCNPAIASGDPQAC</sequence>
<dbReference type="SUPFAM" id="SSF54523">
    <property type="entry name" value="Pili subunits"/>
    <property type="match status" value="1"/>
</dbReference>
<feature type="transmembrane region" description="Helical" evidence="11">
    <location>
        <begin position="12"/>
        <end position="33"/>
    </location>
</feature>
<organism evidence="13 14">
    <name type="scientific">Roseateles depolymerans</name>
    <dbReference type="NCBI Taxonomy" id="76731"/>
    <lineage>
        <taxon>Bacteria</taxon>
        <taxon>Pseudomonadati</taxon>
        <taxon>Pseudomonadota</taxon>
        <taxon>Betaproteobacteria</taxon>
        <taxon>Burkholderiales</taxon>
        <taxon>Sphaerotilaceae</taxon>
        <taxon>Roseateles</taxon>
    </lineage>
</organism>
<comment type="similarity">
    <text evidence="9">Belongs to the GSP H family.</text>
</comment>
<name>A0A2W5E2I3_9BURK</name>
<proteinExistence type="inferred from homology"/>
<dbReference type="InterPro" id="IPR045584">
    <property type="entry name" value="Pilin-like"/>
</dbReference>
<dbReference type="Pfam" id="PF07963">
    <property type="entry name" value="N_methyl"/>
    <property type="match status" value="1"/>
</dbReference>
<accession>A0A2W5E2I3</accession>
<evidence type="ECO:0000256" key="4">
    <source>
        <dbReference type="ARBA" id="ARBA00022481"/>
    </source>
</evidence>
<dbReference type="AlphaFoldDB" id="A0A2W5E2I3"/>
<keyword evidence="4" id="KW-0488">Methylation</keyword>
<evidence type="ECO:0000313" key="13">
    <source>
        <dbReference type="EMBL" id="PZP35717.1"/>
    </source>
</evidence>
<feature type="domain" description="General secretion pathway GspH" evidence="12">
    <location>
        <begin position="45"/>
        <end position="187"/>
    </location>
</feature>
<dbReference type="GO" id="GO:0015627">
    <property type="term" value="C:type II protein secretion system complex"/>
    <property type="evidence" value="ECO:0007669"/>
    <property type="project" value="InterPro"/>
</dbReference>
<dbReference type="EMBL" id="QFOD01000002">
    <property type="protein sequence ID" value="PZP35717.1"/>
    <property type="molecule type" value="Genomic_DNA"/>
</dbReference>
<dbReference type="GO" id="GO:0015628">
    <property type="term" value="P:protein secretion by the type II secretion system"/>
    <property type="evidence" value="ECO:0007669"/>
    <property type="project" value="InterPro"/>
</dbReference>
<keyword evidence="6 11" id="KW-0812">Transmembrane</keyword>
<evidence type="ECO:0000256" key="11">
    <source>
        <dbReference type="SAM" id="Phobius"/>
    </source>
</evidence>
<evidence type="ECO:0000256" key="9">
    <source>
        <dbReference type="ARBA" id="ARBA00025772"/>
    </source>
</evidence>
<keyword evidence="3" id="KW-1003">Cell membrane</keyword>
<evidence type="ECO:0000256" key="3">
    <source>
        <dbReference type="ARBA" id="ARBA00022475"/>
    </source>
</evidence>
<dbReference type="Proteomes" id="UP000249633">
    <property type="component" value="Unassembled WGS sequence"/>
</dbReference>
<evidence type="ECO:0000313" key="14">
    <source>
        <dbReference type="Proteomes" id="UP000249633"/>
    </source>
</evidence>
<evidence type="ECO:0000256" key="2">
    <source>
        <dbReference type="ARBA" id="ARBA00021549"/>
    </source>
</evidence>
<dbReference type="NCBIfam" id="TIGR02532">
    <property type="entry name" value="IV_pilin_GFxxxE"/>
    <property type="match status" value="1"/>
</dbReference>
<comment type="subcellular location">
    <subcellularLocation>
        <location evidence="1">Cell inner membrane</location>
        <topology evidence="1">Single-pass membrane protein</topology>
    </subcellularLocation>
</comment>
<keyword evidence="7 11" id="KW-1133">Transmembrane helix</keyword>
<keyword evidence="8 11" id="KW-0472">Membrane</keyword>
<evidence type="ECO:0000256" key="6">
    <source>
        <dbReference type="ARBA" id="ARBA00022692"/>
    </source>
</evidence>
<dbReference type="Pfam" id="PF12019">
    <property type="entry name" value="GspH"/>
    <property type="match status" value="1"/>
</dbReference>
<evidence type="ECO:0000256" key="8">
    <source>
        <dbReference type="ARBA" id="ARBA00023136"/>
    </source>
</evidence>
<dbReference type="InterPro" id="IPR022346">
    <property type="entry name" value="T2SS_GspH"/>
</dbReference>
<gene>
    <name evidence="13" type="ORF">DI603_02810</name>
</gene>
<keyword evidence="5" id="KW-0997">Cell inner membrane</keyword>
<dbReference type="InterPro" id="IPR012902">
    <property type="entry name" value="N_methyl_site"/>
</dbReference>
<comment type="caution">
    <text evidence="13">The sequence shown here is derived from an EMBL/GenBank/DDBJ whole genome shotgun (WGS) entry which is preliminary data.</text>
</comment>
<evidence type="ECO:0000256" key="10">
    <source>
        <dbReference type="ARBA" id="ARBA00030775"/>
    </source>
</evidence>
<dbReference type="GO" id="GO:0005886">
    <property type="term" value="C:plasma membrane"/>
    <property type="evidence" value="ECO:0007669"/>
    <property type="project" value="UniProtKB-SubCell"/>
</dbReference>
<evidence type="ECO:0000256" key="7">
    <source>
        <dbReference type="ARBA" id="ARBA00022989"/>
    </source>
</evidence>
<evidence type="ECO:0000256" key="1">
    <source>
        <dbReference type="ARBA" id="ARBA00004377"/>
    </source>
</evidence>
<reference evidence="13 14" key="1">
    <citation type="submission" date="2017-08" db="EMBL/GenBank/DDBJ databases">
        <title>Infants hospitalized years apart are colonized by the same room-sourced microbial strains.</title>
        <authorList>
            <person name="Brooks B."/>
            <person name="Olm M.R."/>
            <person name="Firek B.A."/>
            <person name="Baker R."/>
            <person name="Thomas B.C."/>
            <person name="Morowitz M.J."/>
            <person name="Banfield J.F."/>
        </authorList>
    </citation>
    <scope>NUCLEOTIDE SEQUENCE [LARGE SCALE GENOMIC DNA]</scope>
    <source>
        <strain evidence="13">S2_012_000_R2_81</strain>
    </source>
</reference>
<evidence type="ECO:0000259" key="12">
    <source>
        <dbReference type="Pfam" id="PF12019"/>
    </source>
</evidence>